<dbReference type="InterPro" id="IPR025827">
    <property type="entry name" value="Zn_ribbon_recom_dom"/>
</dbReference>
<dbReference type="PROSITE" id="PS51737">
    <property type="entry name" value="RECOMBINASE_DNA_BIND"/>
    <property type="match status" value="1"/>
</dbReference>
<dbReference type="Pfam" id="PF00239">
    <property type="entry name" value="Resolvase"/>
    <property type="match status" value="1"/>
</dbReference>
<dbReference type="InterPro" id="IPR038109">
    <property type="entry name" value="DNA_bind_recomb_sf"/>
</dbReference>
<organism evidence="3 4">
    <name type="scientific">Candidatus Nomurabacteria bacterium GW2011_GWF2_40_12</name>
    <dbReference type="NCBI Taxonomy" id="1618776"/>
    <lineage>
        <taxon>Bacteria</taxon>
        <taxon>Candidatus Nomuraibacteriota</taxon>
    </lineage>
</organism>
<feature type="domain" description="Recombinase" evidence="2">
    <location>
        <begin position="155"/>
        <end position="272"/>
    </location>
</feature>
<protein>
    <recommendedName>
        <fullName evidence="2">Recombinase domain-containing protein</fullName>
    </recommendedName>
</protein>
<evidence type="ECO:0000313" key="4">
    <source>
        <dbReference type="Proteomes" id="UP000034301"/>
    </source>
</evidence>
<feature type="coiled-coil region" evidence="1">
    <location>
        <begin position="378"/>
        <end position="440"/>
    </location>
</feature>
<dbReference type="InterPro" id="IPR036162">
    <property type="entry name" value="Resolvase-like_N_sf"/>
</dbReference>
<dbReference type="InterPro" id="IPR011109">
    <property type="entry name" value="DNA_bind_recombinase_dom"/>
</dbReference>
<dbReference type="CDD" id="cd00338">
    <property type="entry name" value="Ser_Recombinase"/>
    <property type="match status" value="1"/>
</dbReference>
<evidence type="ECO:0000313" key="3">
    <source>
        <dbReference type="EMBL" id="KKR43869.1"/>
    </source>
</evidence>
<dbReference type="Proteomes" id="UP000034301">
    <property type="component" value="Unassembled WGS sequence"/>
</dbReference>
<dbReference type="InterPro" id="IPR050639">
    <property type="entry name" value="SSR_resolvase"/>
</dbReference>
<dbReference type="PANTHER" id="PTHR30461:SF23">
    <property type="entry name" value="DNA RECOMBINASE-RELATED"/>
    <property type="match status" value="1"/>
</dbReference>
<evidence type="ECO:0000256" key="1">
    <source>
        <dbReference type="SAM" id="Coils"/>
    </source>
</evidence>
<dbReference type="Gene3D" id="3.40.50.1390">
    <property type="entry name" value="Resolvase, N-terminal catalytic domain"/>
    <property type="match status" value="1"/>
</dbReference>
<accession>A0A0G0QTS8</accession>
<proteinExistence type="predicted"/>
<dbReference type="InterPro" id="IPR006119">
    <property type="entry name" value="Resolv_N"/>
</dbReference>
<dbReference type="EMBL" id="LBYC01000001">
    <property type="protein sequence ID" value="KKR43869.1"/>
    <property type="molecule type" value="Genomic_DNA"/>
</dbReference>
<gene>
    <name evidence="3" type="ORF">UT78_C0001G0055</name>
</gene>
<dbReference type="Gene3D" id="3.90.1750.20">
    <property type="entry name" value="Putative Large Serine Recombinase, Chain B, Domain 2"/>
    <property type="match status" value="1"/>
</dbReference>
<dbReference type="GO" id="GO:0000150">
    <property type="term" value="F:DNA strand exchange activity"/>
    <property type="evidence" value="ECO:0007669"/>
    <property type="project" value="InterPro"/>
</dbReference>
<sequence>MKYKYGGYIRKSSEAKEKQALSIASQKEAIKNKFPDFDIVWFEESRSAFEPNNRPEFVRMLNMALNDELHGIIAWHPDRLSRNEKEAGDITYSIRKNLIKDLKFVSYTFENTPDGIKHLQNSLSDSQYYSSKLGVDVKRGLGDKLTMGRMPCLAPVGYFNTKLATRGENKIMEDLERFPLVRKMWDLLLTGNYSVPQVRDIATNEWGLLTPKKKKVGGGKIGYTSAYGMFTNMFYTGYFMYKGKMYKGDHKPMITMAEFDRVQTLLKEHGKPRAKTHEFAYGCGTFTCGECNRSFVGIEKIKFIKSTKETKVYVFYLCGHKKSVVYCSQKYNINETKVEEQIEAEIQKYTIDSDFLNWTLEVMKDNNVLETVTEKDVKENILKTIETKQEELKKLIQMATKGFVSDEEFRESRTELDKTINNLKTQLNEVEGDKNENLMELTEKAFYYSTYALIALKNGDKRTRKEIIKSLGMNREIKDKIVNIKAFEWYFHIQKAYSSLREQLAGTEPEIRCEQRSISDFSTLRSLLRSLRDMKQFARLRFLYLRILRRIRPQETRP</sequence>
<keyword evidence="1" id="KW-0175">Coiled coil</keyword>
<dbReference type="Pfam" id="PF13408">
    <property type="entry name" value="Zn_ribbon_recom"/>
    <property type="match status" value="1"/>
</dbReference>
<dbReference type="PANTHER" id="PTHR30461">
    <property type="entry name" value="DNA-INVERTASE FROM LAMBDOID PROPHAGE"/>
    <property type="match status" value="1"/>
</dbReference>
<comment type="caution">
    <text evidence="3">The sequence shown here is derived from an EMBL/GenBank/DDBJ whole genome shotgun (WGS) entry which is preliminary data.</text>
</comment>
<dbReference type="GO" id="GO:0003677">
    <property type="term" value="F:DNA binding"/>
    <property type="evidence" value="ECO:0007669"/>
    <property type="project" value="InterPro"/>
</dbReference>
<dbReference type="SMART" id="SM00857">
    <property type="entry name" value="Resolvase"/>
    <property type="match status" value="1"/>
</dbReference>
<evidence type="ECO:0000259" key="2">
    <source>
        <dbReference type="PROSITE" id="PS51737"/>
    </source>
</evidence>
<dbReference type="Pfam" id="PF07508">
    <property type="entry name" value="Recombinase"/>
    <property type="match status" value="1"/>
</dbReference>
<dbReference type="AlphaFoldDB" id="A0A0G0QTS8"/>
<reference evidence="3 4" key="1">
    <citation type="journal article" date="2015" name="Nature">
        <title>rRNA introns, odd ribosomes, and small enigmatic genomes across a large radiation of phyla.</title>
        <authorList>
            <person name="Brown C.T."/>
            <person name="Hug L.A."/>
            <person name="Thomas B.C."/>
            <person name="Sharon I."/>
            <person name="Castelle C.J."/>
            <person name="Singh A."/>
            <person name="Wilkins M.J."/>
            <person name="Williams K.H."/>
            <person name="Banfield J.F."/>
        </authorList>
    </citation>
    <scope>NUCLEOTIDE SEQUENCE [LARGE SCALE GENOMIC DNA]</scope>
</reference>
<name>A0A0G0QTS8_9BACT</name>
<dbReference type="SUPFAM" id="SSF53041">
    <property type="entry name" value="Resolvase-like"/>
    <property type="match status" value="1"/>
</dbReference>